<accession>A0A9W8NER2</accession>
<feature type="transmembrane region" description="Helical" evidence="1">
    <location>
        <begin position="388"/>
        <end position="415"/>
    </location>
</feature>
<evidence type="ECO:0000256" key="1">
    <source>
        <dbReference type="SAM" id="Phobius"/>
    </source>
</evidence>
<organism evidence="3 4">
    <name type="scientific">Xylaria arbuscula</name>
    <dbReference type="NCBI Taxonomy" id="114810"/>
    <lineage>
        <taxon>Eukaryota</taxon>
        <taxon>Fungi</taxon>
        <taxon>Dikarya</taxon>
        <taxon>Ascomycota</taxon>
        <taxon>Pezizomycotina</taxon>
        <taxon>Sordariomycetes</taxon>
        <taxon>Xylariomycetidae</taxon>
        <taxon>Xylariales</taxon>
        <taxon>Xylariaceae</taxon>
        <taxon>Xylaria</taxon>
    </lineage>
</organism>
<dbReference type="InterPro" id="IPR046623">
    <property type="entry name" value="DUF6536"/>
</dbReference>
<evidence type="ECO:0000313" key="4">
    <source>
        <dbReference type="Proteomes" id="UP001148614"/>
    </source>
</evidence>
<dbReference type="PANTHER" id="PTHR35395:SF1">
    <property type="entry name" value="DUF6536 DOMAIN-CONTAINING PROTEIN"/>
    <property type="match status" value="1"/>
</dbReference>
<keyword evidence="1" id="KW-0812">Transmembrane</keyword>
<feature type="transmembrane region" description="Helical" evidence="1">
    <location>
        <begin position="310"/>
        <end position="334"/>
    </location>
</feature>
<keyword evidence="4" id="KW-1185">Reference proteome</keyword>
<keyword evidence="1" id="KW-1133">Transmembrane helix</keyword>
<dbReference type="PANTHER" id="PTHR35395">
    <property type="entry name" value="DUF6536 DOMAIN-CONTAINING PROTEIN"/>
    <property type="match status" value="1"/>
</dbReference>
<sequence length="735" mass="82392">MAKLNHRLASTNFFMQILNAPTREEIDAAHLEGKWLEIGVSSARNLFKISKFRSYCWLGLLISSIPIHLLSNSTVFTTEHRERTYHLTIATEEFLNGGVFFPPGASLLTSEVQTYGQLPGFYGTVGTAENYTDRESTLYKYISSSADLAKTWDRINVPDCMQYYLYNANSLDRYRNLILVVDHPGGWLRNEMWQDLQSGHDVFGYNASYWDRLVPANVSNHLFFDTSCEISVGEYIGGFFTDCAYSLGIDFINTEESVTNVNPFTFFKHFDFNIDGKNLTVPERGSDTILIKYCLSEPINSICYVGLSTALLFAVTLSVIIKSSIALVVTAGILRHYRQSPLVTIGDSIASFIEKPDKNSDAWSIVDIRKNWIYVGPKKWRVSSKRRWLAIPTSIWISSYLLFAITIATGIYFLYTYGFGGGECLAGCFASSHNANMFIGHAFPLVSSILIASSPQLLLSASYLAYNGLFTRLQVAREWSLFGTGFYPLRVTDPQGNQIATYRLQLPYKYSLPLIAVSASLHFLVSNTLYIVVSTGGYLKYYYDIVNLPGLPADSVVVVGFSPIYLLVVLIVSSILITIPIIFGFKKLPSNMIVVGANSLAISAACHASCLSHAMLDTFTQNNDTDNGETISRDTRERVMEVRQRNSSEYAEQTDMESVSMLYDHSTEPVAGNSMDSTDSVDVLGRIARSRVRWGVVEMPPEWYRILLRDEQVGHLSFGVEKDEVVPPEPGRWYL</sequence>
<dbReference type="Pfam" id="PF20163">
    <property type="entry name" value="DUF6536"/>
    <property type="match status" value="1"/>
</dbReference>
<keyword evidence="1" id="KW-0472">Membrane</keyword>
<comment type="caution">
    <text evidence="3">The sequence shown here is derived from an EMBL/GenBank/DDBJ whole genome shotgun (WGS) entry which is preliminary data.</text>
</comment>
<dbReference type="AlphaFoldDB" id="A0A9W8NER2"/>
<feature type="transmembrane region" description="Helical" evidence="1">
    <location>
        <begin position="512"/>
        <end position="533"/>
    </location>
</feature>
<evidence type="ECO:0000259" key="2">
    <source>
        <dbReference type="Pfam" id="PF20163"/>
    </source>
</evidence>
<reference evidence="3" key="1">
    <citation type="submission" date="2022-07" db="EMBL/GenBank/DDBJ databases">
        <title>Genome Sequence of Xylaria arbuscula.</title>
        <authorList>
            <person name="Buettner E."/>
        </authorList>
    </citation>
    <scope>NUCLEOTIDE SEQUENCE</scope>
    <source>
        <strain evidence="3">VT107</strain>
    </source>
</reference>
<dbReference type="EMBL" id="JANPWZ010000760">
    <property type="protein sequence ID" value="KAJ3572481.1"/>
    <property type="molecule type" value="Genomic_DNA"/>
</dbReference>
<feature type="transmembrane region" description="Helical" evidence="1">
    <location>
        <begin position="564"/>
        <end position="585"/>
    </location>
</feature>
<dbReference type="VEuPathDB" id="FungiDB:F4678DRAFT_486848"/>
<evidence type="ECO:0000313" key="3">
    <source>
        <dbReference type="EMBL" id="KAJ3572481.1"/>
    </source>
</evidence>
<gene>
    <name evidence="3" type="ORF">NPX13_g5035</name>
</gene>
<name>A0A9W8NER2_9PEZI</name>
<proteinExistence type="predicted"/>
<feature type="domain" description="DUF6536" evidence="2">
    <location>
        <begin position="8"/>
        <end position="95"/>
    </location>
</feature>
<feature type="transmembrane region" description="Helical" evidence="1">
    <location>
        <begin position="442"/>
        <end position="466"/>
    </location>
</feature>
<protein>
    <recommendedName>
        <fullName evidence="2">DUF6536 domain-containing protein</fullName>
    </recommendedName>
</protein>
<dbReference type="Proteomes" id="UP001148614">
    <property type="component" value="Unassembled WGS sequence"/>
</dbReference>